<comment type="caution">
    <text evidence="6">The sequence shown here is derived from an EMBL/GenBank/DDBJ whole genome shotgun (WGS) entry which is preliminary data.</text>
</comment>
<dbReference type="InterPro" id="IPR013563">
    <property type="entry name" value="Oligopep_ABC_C"/>
</dbReference>
<dbReference type="Gene3D" id="3.40.50.300">
    <property type="entry name" value="P-loop containing nucleotide triphosphate hydrolases"/>
    <property type="match status" value="1"/>
</dbReference>
<protein>
    <submittedName>
        <fullName evidence="6">Peptide/nickel transport system ATP-binding protein</fullName>
    </submittedName>
</protein>
<dbReference type="SMART" id="SM00382">
    <property type="entry name" value="AAA"/>
    <property type="match status" value="1"/>
</dbReference>
<reference evidence="6 7" key="1">
    <citation type="submission" date="2018-05" db="EMBL/GenBank/DDBJ databases">
        <title>Freshwater and sediment microbial communities from various areas in North America, analyzing microbe dynamics in response to fracking.</title>
        <authorList>
            <person name="Lamendella R."/>
        </authorList>
    </citation>
    <scope>NUCLEOTIDE SEQUENCE [LARGE SCALE GENOMIC DNA]</scope>
    <source>
        <strain evidence="6 7">15_TX</strain>
    </source>
</reference>
<accession>A0A2V3AA55</accession>
<keyword evidence="3" id="KW-0547">Nucleotide-binding</keyword>
<comment type="similarity">
    <text evidence="1">Belongs to the ABC transporter superfamily.</text>
</comment>
<evidence type="ECO:0000256" key="2">
    <source>
        <dbReference type="ARBA" id="ARBA00022448"/>
    </source>
</evidence>
<dbReference type="InterPro" id="IPR027417">
    <property type="entry name" value="P-loop_NTPase"/>
</dbReference>
<dbReference type="GO" id="GO:0055085">
    <property type="term" value="P:transmembrane transport"/>
    <property type="evidence" value="ECO:0007669"/>
    <property type="project" value="UniProtKB-ARBA"/>
</dbReference>
<name>A0A2V3AA55_9BACI</name>
<dbReference type="PROSITE" id="PS50893">
    <property type="entry name" value="ABC_TRANSPORTER_2"/>
    <property type="match status" value="1"/>
</dbReference>
<proteinExistence type="inferred from homology"/>
<feature type="domain" description="ABC transporter" evidence="5">
    <location>
        <begin position="16"/>
        <end position="266"/>
    </location>
</feature>
<dbReference type="RefSeq" id="WP_110063109.1">
    <property type="nucleotide sequence ID" value="NZ_QGTW01000001.1"/>
</dbReference>
<dbReference type="SUPFAM" id="SSF52540">
    <property type="entry name" value="P-loop containing nucleoside triphosphate hydrolases"/>
    <property type="match status" value="1"/>
</dbReference>
<evidence type="ECO:0000256" key="1">
    <source>
        <dbReference type="ARBA" id="ARBA00005417"/>
    </source>
</evidence>
<organism evidence="6 7">
    <name type="scientific">Cytobacillus oceanisediminis</name>
    <dbReference type="NCBI Taxonomy" id="665099"/>
    <lineage>
        <taxon>Bacteria</taxon>
        <taxon>Bacillati</taxon>
        <taxon>Bacillota</taxon>
        <taxon>Bacilli</taxon>
        <taxon>Bacillales</taxon>
        <taxon>Bacillaceae</taxon>
        <taxon>Cytobacillus</taxon>
    </lineage>
</organism>
<dbReference type="Pfam" id="PF00005">
    <property type="entry name" value="ABC_tran"/>
    <property type="match status" value="1"/>
</dbReference>
<dbReference type="GO" id="GO:0005524">
    <property type="term" value="F:ATP binding"/>
    <property type="evidence" value="ECO:0007669"/>
    <property type="project" value="UniProtKB-KW"/>
</dbReference>
<dbReference type="FunFam" id="3.40.50.300:FF:000016">
    <property type="entry name" value="Oligopeptide ABC transporter ATP-binding component"/>
    <property type="match status" value="1"/>
</dbReference>
<evidence type="ECO:0000313" key="7">
    <source>
        <dbReference type="Proteomes" id="UP000247150"/>
    </source>
</evidence>
<dbReference type="PANTHER" id="PTHR43776">
    <property type="entry name" value="TRANSPORT ATP-BINDING PROTEIN"/>
    <property type="match status" value="1"/>
</dbReference>
<gene>
    <name evidence="6" type="ORF">DFO73_101407</name>
</gene>
<dbReference type="Proteomes" id="UP000247150">
    <property type="component" value="Unassembled WGS sequence"/>
</dbReference>
<keyword evidence="2" id="KW-0813">Transport</keyword>
<evidence type="ECO:0000256" key="4">
    <source>
        <dbReference type="ARBA" id="ARBA00022840"/>
    </source>
</evidence>
<dbReference type="AlphaFoldDB" id="A0A2V3AA55"/>
<evidence type="ECO:0000313" key="6">
    <source>
        <dbReference type="EMBL" id="PWW32144.1"/>
    </source>
</evidence>
<evidence type="ECO:0000256" key="3">
    <source>
        <dbReference type="ARBA" id="ARBA00022741"/>
    </source>
</evidence>
<dbReference type="Pfam" id="PF08352">
    <property type="entry name" value="oligo_HPY"/>
    <property type="match status" value="1"/>
</dbReference>
<sequence>MTDTLEAGRHKHEYLLKIEGLKKYFVTSTDFFGRKKEFVKAVDGINLYVKKGETLGIVGESGCGKSTTGSTILRLLEPTEGSIIFEGKDLTRLPDREMQKIRKDIQMVFQDPFSSLNPRMRVFDIIAEPLRTHKAAKGKELETIIYDLMETVGLDRSFAKRFPHEFSGGQRQRIGIARALALKPKLIICDEPVSALDVSIQAQILNLLIDLQKKFNLTYVFIAHGIPAMKYISDRIAVMYMGEVVEMALKEDLFNDTLHPYTKGLISAVPVPDPTLRNRKNKIYIQDDIPLQLGDSTGCKFYSRCPFSQEMCKEVRPLLREVSQDHFVSCHFPLSQQN</sequence>
<dbReference type="InterPro" id="IPR017871">
    <property type="entry name" value="ABC_transporter-like_CS"/>
</dbReference>
<evidence type="ECO:0000259" key="5">
    <source>
        <dbReference type="PROSITE" id="PS50893"/>
    </source>
</evidence>
<dbReference type="OrthoDB" id="9802264at2"/>
<dbReference type="EMBL" id="QGTW01000001">
    <property type="protein sequence ID" value="PWW32144.1"/>
    <property type="molecule type" value="Genomic_DNA"/>
</dbReference>
<dbReference type="PROSITE" id="PS00211">
    <property type="entry name" value="ABC_TRANSPORTER_1"/>
    <property type="match status" value="1"/>
</dbReference>
<dbReference type="NCBIfam" id="TIGR01727">
    <property type="entry name" value="oligo_HPY"/>
    <property type="match status" value="1"/>
</dbReference>
<dbReference type="CDD" id="cd03257">
    <property type="entry name" value="ABC_NikE_OppD_transporters"/>
    <property type="match status" value="1"/>
</dbReference>
<dbReference type="InterPro" id="IPR050319">
    <property type="entry name" value="ABC_transp_ATP-bind"/>
</dbReference>
<dbReference type="GO" id="GO:0016887">
    <property type="term" value="F:ATP hydrolysis activity"/>
    <property type="evidence" value="ECO:0007669"/>
    <property type="project" value="InterPro"/>
</dbReference>
<keyword evidence="4 6" id="KW-0067">ATP-binding</keyword>
<dbReference type="InterPro" id="IPR003593">
    <property type="entry name" value="AAA+_ATPase"/>
</dbReference>
<dbReference type="InterPro" id="IPR003439">
    <property type="entry name" value="ABC_transporter-like_ATP-bd"/>
</dbReference>
<dbReference type="GO" id="GO:0015833">
    <property type="term" value="P:peptide transport"/>
    <property type="evidence" value="ECO:0007669"/>
    <property type="project" value="InterPro"/>
</dbReference>